<comment type="function">
    <text evidence="1">Accessory subunit of the mitochondrial membrane respiratory chain NADH dehydrogenase (Complex I), that is believed not to be involved in catalysis. Complex I functions in the transfer of electrons from NADH to the respiratory chain. The immediate electron acceptor for the enzyme is believed to be ubiquinone.</text>
</comment>
<evidence type="ECO:0000256" key="3">
    <source>
        <dbReference type="ARBA" id="ARBA00007152"/>
    </source>
</evidence>
<dbReference type="Proteomes" id="UP001208570">
    <property type="component" value="Unassembled WGS sequence"/>
</dbReference>
<evidence type="ECO:0000256" key="4">
    <source>
        <dbReference type="ARBA" id="ARBA00011533"/>
    </source>
</evidence>
<keyword evidence="6" id="KW-0813">Transport</keyword>
<evidence type="ECO:0000256" key="17">
    <source>
        <dbReference type="SAM" id="Phobius"/>
    </source>
</evidence>
<evidence type="ECO:0000256" key="8">
    <source>
        <dbReference type="ARBA" id="ARBA00022692"/>
    </source>
</evidence>
<dbReference type="InterPro" id="IPR019173">
    <property type="entry name" value="NADH_UbQ_OxRdtase_B5_su"/>
</dbReference>
<evidence type="ECO:0000256" key="12">
    <source>
        <dbReference type="ARBA" id="ARBA00022989"/>
    </source>
</evidence>
<keyword evidence="9" id="KW-0999">Mitochondrion inner membrane</keyword>
<evidence type="ECO:0000256" key="15">
    <source>
        <dbReference type="ARBA" id="ARBA00032395"/>
    </source>
</evidence>
<evidence type="ECO:0000313" key="18">
    <source>
        <dbReference type="EMBL" id="KAK2152903.1"/>
    </source>
</evidence>
<keyword evidence="19" id="KW-1185">Reference proteome</keyword>
<keyword evidence="10" id="KW-0809">Transit peptide</keyword>
<comment type="similarity">
    <text evidence="3">Belongs to the complex I NDUFB5 subunit family.</text>
</comment>
<comment type="caution">
    <text evidence="18">The sequence shown here is derived from an EMBL/GenBank/DDBJ whole genome shotgun (WGS) entry which is preliminary data.</text>
</comment>
<sequence>MLRILRVAQKGSVNSPISLLRQMVGSLKSGQSNQVCQQFRCMSDKHQMAIKPTRFEWTKFKDHIHFYIMLGVLPLTVVTTWANIFIGDAELSELPEDYQPKHWEYFKHPVSRFFSKYIHSPPEKHYEMNLHYINEEQKQVQMRRLEWKVKRLMKERGDYKGWYYVPYNQERIYDSYAEAEKVRNEGTE</sequence>
<keyword evidence="13" id="KW-0496">Mitochondrion</keyword>
<evidence type="ECO:0000256" key="16">
    <source>
        <dbReference type="ARBA" id="ARBA00032550"/>
    </source>
</evidence>
<accession>A0AAD9N2C5</accession>
<keyword evidence="12 17" id="KW-1133">Transmembrane helix</keyword>
<evidence type="ECO:0000256" key="1">
    <source>
        <dbReference type="ARBA" id="ARBA00003195"/>
    </source>
</evidence>
<evidence type="ECO:0000256" key="9">
    <source>
        <dbReference type="ARBA" id="ARBA00022792"/>
    </source>
</evidence>
<evidence type="ECO:0000256" key="5">
    <source>
        <dbReference type="ARBA" id="ARBA00015175"/>
    </source>
</evidence>
<evidence type="ECO:0000256" key="14">
    <source>
        <dbReference type="ARBA" id="ARBA00023136"/>
    </source>
</evidence>
<evidence type="ECO:0000256" key="2">
    <source>
        <dbReference type="ARBA" id="ARBA00004434"/>
    </source>
</evidence>
<proteinExistence type="inferred from homology"/>
<name>A0AAD9N2C5_9ANNE</name>
<comment type="subunit">
    <text evidence="4">Complex I is composed of 45 different subunits.</text>
</comment>
<dbReference type="EMBL" id="JAODUP010000315">
    <property type="protein sequence ID" value="KAK2152903.1"/>
    <property type="molecule type" value="Genomic_DNA"/>
</dbReference>
<reference evidence="18" key="1">
    <citation type="journal article" date="2023" name="Mol. Biol. Evol.">
        <title>Third-Generation Sequencing Reveals the Adaptive Role of the Epigenome in Three Deep-Sea Polychaetes.</title>
        <authorList>
            <person name="Perez M."/>
            <person name="Aroh O."/>
            <person name="Sun Y."/>
            <person name="Lan Y."/>
            <person name="Juniper S.K."/>
            <person name="Young C.R."/>
            <person name="Angers B."/>
            <person name="Qian P.Y."/>
        </authorList>
    </citation>
    <scope>NUCLEOTIDE SEQUENCE</scope>
    <source>
        <strain evidence="18">P08H-3</strain>
    </source>
</reference>
<keyword evidence="7" id="KW-0679">Respiratory chain</keyword>
<dbReference type="GO" id="GO:0005743">
    <property type="term" value="C:mitochondrial inner membrane"/>
    <property type="evidence" value="ECO:0007669"/>
    <property type="project" value="UniProtKB-SubCell"/>
</dbReference>
<dbReference type="PANTHER" id="PTHR13178">
    <property type="entry name" value="NADH-UBIQUINONE OXIDOREDUCTASE SGDH SUBUNIT"/>
    <property type="match status" value="1"/>
</dbReference>
<organism evidence="18 19">
    <name type="scientific">Paralvinella palmiformis</name>
    <dbReference type="NCBI Taxonomy" id="53620"/>
    <lineage>
        <taxon>Eukaryota</taxon>
        <taxon>Metazoa</taxon>
        <taxon>Spiralia</taxon>
        <taxon>Lophotrochozoa</taxon>
        <taxon>Annelida</taxon>
        <taxon>Polychaeta</taxon>
        <taxon>Sedentaria</taxon>
        <taxon>Canalipalpata</taxon>
        <taxon>Terebellida</taxon>
        <taxon>Terebelliformia</taxon>
        <taxon>Alvinellidae</taxon>
        <taxon>Paralvinella</taxon>
    </lineage>
</organism>
<keyword evidence="11" id="KW-0249">Electron transport</keyword>
<evidence type="ECO:0000256" key="13">
    <source>
        <dbReference type="ARBA" id="ARBA00023128"/>
    </source>
</evidence>
<evidence type="ECO:0000256" key="11">
    <source>
        <dbReference type="ARBA" id="ARBA00022982"/>
    </source>
</evidence>
<feature type="transmembrane region" description="Helical" evidence="17">
    <location>
        <begin position="64"/>
        <end position="86"/>
    </location>
</feature>
<dbReference type="AlphaFoldDB" id="A0AAD9N2C5"/>
<dbReference type="PANTHER" id="PTHR13178:SF0">
    <property type="entry name" value="NADH DEHYDROGENASE [UBIQUINONE] 1 BETA SUBCOMPLEX SUBUNIT 5, MITOCHONDRIAL"/>
    <property type="match status" value="1"/>
</dbReference>
<gene>
    <name evidence="18" type="ORF">LSH36_315g04019</name>
</gene>
<evidence type="ECO:0000256" key="6">
    <source>
        <dbReference type="ARBA" id="ARBA00022448"/>
    </source>
</evidence>
<evidence type="ECO:0000256" key="7">
    <source>
        <dbReference type="ARBA" id="ARBA00022660"/>
    </source>
</evidence>
<keyword evidence="8 17" id="KW-0812">Transmembrane</keyword>
<dbReference type="Pfam" id="PF09781">
    <property type="entry name" value="NDUF_B5"/>
    <property type="match status" value="1"/>
</dbReference>
<evidence type="ECO:0000256" key="10">
    <source>
        <dbReference type="ARBA" id="ARBA00022946"/>
    </source>
</evidence>
<keyword evidence="14 17" id="KW-0472">Membrane</keyword>
<comment type="subcellular location">
    <subcellularLocation>
        <location evidence="2">Mitochondrion inner membrane</location>
        <topology evidence="2">Single-pass membrane protein</topology>
    </subcellularLocation>
</comment>
<protein>
    <recommendedName>
        <fullName evidence="5">NADH dehydrogenase [ubiquinone] 1 beta subcomplex subunit 5, mitochondrial</fullName>
    </recommendedName>
    <alternativeName>
        <fullName evidence="16">Complex I-SGDH</fullName>
    </alternativeName>
    <alternativeName>
        <fullName evidence="15">NADH-ubiquinone oxidoreductase SGDH subunit</fullName>
    </alternativeName>
</protein>
<evidence type="ECO:0000313" key="19">
    <source>
        <dbReference type="Proteomes" id="UP001208570"/>
    </source>
</evidence>